<dbReference type="AlphaFoldDB" id="A0AAV5JAU2"/>
<keyword evidence="3" id="KW-1185">Reference proteome</keyword>
<feature type="compositionally biased region" description="Basic and acidic residues" evidence="1">
    <location>
        <begin position="23"/>
        <end position="41"/>
    </location>
</feature>
<accession>A0AAV5JAU2</accession>
<comment type="caution">
    <text evidence="2">The sequence shown here is derived from an EMBL/GenBank/DDBJ whole genome shotgun (WGS) entry which is preliminary data.</text>
</comment>
<dbReference type="Proteomes" id="UP001054252">
    <property type="component" value="Unassembled WGS sequence"/>
</dbReference>
<organism evidence="2 3">
    <name type="scientific">Rubroshorea leprosula</name>
    <dbReference type="NCBI Taxonomy" id="152421"/>
    <lineage>
        <taxon>Eukaryota</taxon>
        <taxon>Viridiplantae</taxon>
        <taxon>Streptophyta</taxon>
        <taxon>Embryophyta</taxon>
        <taxon>Tracheophyta</taxon>
        <taxon>Spermatophyta</taxon>
        <taxon>Magnoliopsida</taxon>
        <taxon>eudicotyledons</taxon>
        <taxon>Gunneridae</taxon>
        <taxon>Pentapetalae</taxon>
        <taxon>rosids</taxon>
        <taxon>malvids</taxon>
        <taxon>Malvales</taxon>
        <taxon>Dipterocarpaceae</taxon>
        <taxon>Rubroshorea</taxon>
    </lineage>
</organism>
<name>A0AAV5JAU2_9ROSI</name>
<evidence type="ECO:0000313" key="2">
    <source>
        <dbReference type="EMBL" id="GKV11753.1"/>
    </source>
</evidence>
<evidence type="ECO:0008006" key="4">
    <source>
        <dbReference type="Google" id="ProtNLM"/>
    </source>
</evidence>
<evidence type="ECO:0000313" key="3">
    <source>
        <dbReference type="Proteomes" id="UP001054252"/>
    </source>
</evidence>
<reference evidence="2 3" key="1">
    <citation type="journal article" date="2021" name="Commun. Biol.">
        <title>The genome of Shorea leprosula (Dipterocarpaceae) highlights the ecological relevance of drought in aseasonal tropical rainforests.</title>
        <authorList>
            <person name="Ng K.K.S."/>
            <person name="Kobayashi M.J."/>
            <person name="Fawcett J.A."/>
            <person name="Hatakeyama M."/>
            <person name="Paape T."/>
            <person name="Ng C.H."/>
            <person name="Ang C.C."/>
            <person name="Tnah L.H."/>
            <person name="Lee C.T."/>
            <person name="Nishiyama T."/>
            <person name="Sese J."/>
            <person name="O'Brien M.J."/>
            <person name="Copetti D."/>
            <person name="Mohd Noor M.I."/>
            <person name="Ong R.C."/>
            <person name="Putra M."/>
            <person name="Sireger I.Z."/>
            <person name="Indrioko S."/>
            <person name="Kosugi Y."/>
            <person name="Izuno A."/>
            <person name="Isagi Y."/>
            <person name="Lee S.L."/>
            <person name="Shimizu K.K."/>
        </authorList>
    </citation>
    <scope>NUCLEOTIDE SEQUENCE [LARGE SCALE GENOMIC DNA]</scope>
    <source>
        <strain evidence="2">214</strain>
    </source>
</reference>
<proteinExistence type="predicted"/>
<protein>
    <recommendedName>
        <fullName evidence="4">Late embryogenesis abundant protein</fullName>
    </recommendedName>
</protein>
<dbReference type="EMBL" id="BPVZ01000035">
    <property type="protein sequence ID" value="GKV11753.1"/>
    <property type="molecule type" value="Genomic_DNA"/>
</dbReference>
<sequence>MPTFQSDSEEHESWSVDDGNEGFDTKEAAETEKKKEVRDGLEVEDDDVANKCDEPNSNCGPQASEEVMKDAETMSKSVIQIQNEIERVNSAGDKREARQIRKTEMAAGNYVGKTVGPKERNGMKQIGGLNLQEGSPSYAASFNMGLVQKTSDGPNPNS</sequence>
<evidence type="ECO:0000256" key="1">
    <source>
        <dbReference type="SAM" id="MobiDB-lite"/>
    </source>
</evidence>
<gene>
    <name evidence="2" type="ORF">SLEP1_g22977</name>
</gene>
<feature type="region of interest" description="Disordered" evidence="1">
    <location>
        <begin position="1"/>
        <end position="63"/>
    </location>
</feature>